<dbReference type="InterPro" id="IPR001849">
    <property type="entry name" value="PH_domain"/>
</dbReference>
<feature type="compositionally biased region" description="Low complexity" evidence="1">
    <location>
        <begin position="116"/>
        <end position="125"/>
    </location>
</feature>
<feature type="domain" description="PH" evidence="2">
    <location>
        <begin position="1"/>
        <end position="92"/>
    </location>
</feature>
<organism evidence="3 4">
    <name type="scientific">Hondaea fermentalgiana</name>
    <dbReference type="NCBI Taxonomy" id="2315210"/>
    <lineage>
        <taxon>Eukaryota</taxon>
        <taxon>Sar</taxon>
        <taxon>Stramenopiles</taxon>
        <taxon>Bigyra</taxon>
        <taxon>Labyrinthulomycetes</taxon>
        <taxon>Thraustochytrida</taxon>
        <taxon>Thraustochytriidae</taxon>
        <taxon>Hondaea</taxon>
    </lineage>
</organism>
<evidence type="ECO:0000259" key="2">
    <source>
        <dbReference type="PROSITE" id="PS50003"/>
    </source>
</evidence>
<dbReference type="InParanoid" id="A0A2R5GBZ5"/>
<sequence length="440" mass="47323">MEPLALKSNEGRWQEGFAKTEAESLCWFAGSDETSPQEKVALGPRVVVKKVQFGLRKNVFELDAGDGSPLQFSAKSEEARSSWIKMICEAAGVAAPSDHDKENRGPSRGAGGAAGPGRVSGLQSLLQGLPGGASLAAEAAATSASAAPGEEEDCTTREDDFADDQPAPGPIEESAMEPTVTHPNAFSIELVKNPKATSKTHKKELQQLHKSIVVACCEQAADKRQWIKALANALELVRLKDVLREAQRVDMYAAIQAQMDIEAFEQTHKTEHESIVFLCLQKKASKTGKTKAKKPAPDAAKWTRATVKLSASEGLVAYASADTSSKVLARLSDLGMGIFCDAATGKPIMFEQPAKDFIWASTLGIGLVARILDRFLSEREKSSFQEQEQILLVAITIAHQAENSEKEQDADKDDAGSESERTVGSRSSEYCEQASNCAIL</sequence>
<feature type="region of interest" description="Disordered" evidence="1">
    <location>
        <begin position="402"/>
        <end position="440"/>
    </location>
</feature>
<evidence type="ECO:0000313" key="4">
    <source>
        <dbReference type="Proteomes" id="UP000241890"/>
    </source>
</evidence>
<protein>
    <recommendedName>
        <fullName evidence="2">PH domain-containing protein</fullName>
    </recommendedName>
</protein>
<accession>A0A2R5GBZ5</accession>
<dbReference type="InterPro" id="IPR011993">
    <property type="entry name" value="PH-like_dom_sf"/>
</dbReference>
<evidence type="ECO:0000256" key="1">
    <source>
        <dbReference type="SAM" id="MobiDB-lite"/>
    </source>
</evidence>
<comment type="caution">
    <text evidence="3">The sequence shown here is derived from an EMBL/GenBank/DDBJ whole genome shotgun (WGS) entry which is preliminary data.</text>
</comment>
<dbReference type="PROSITE" id="PS50003">
    <property type="entry name" value="PH_DOMAIN"/>
    <property type="match status" value="1"/>
</dbReference>
<feature type="compositionally biased region" description="Polar residues" evidence="1">
    <location>
        <begin position="424"/>
        <end position="440"/>
    </location>
</feature>
<evidence type="ECO:0000313" key="3">
    <source>
        <dbReference type="EMBL" id="GBG28075.1"/>
    </source>
</evidence>
<name>A0A2R5GBZ5_9STRA</name>
<keyword evidence="4" id="KW-1185">Reference proteome</keyword>
<dbReference type="AlphaFoldDB" id="A0A2R5GBZ5"/>
<dbReference type="EMBL" id="BEYU01000039">
    <property type="protein sequence ID" value="GBG28075.1"/>
    <property type="molecule type" value="Genomic_DNA"/>
</dbReference>
<reference evidence="3 4" key="1">
    <citation type="submission" date="2017-12" db="EMBL/GenBank/DDBJ databases">
        <title>Sequencing, de novo assembly and annotation of complete genome of a new Thraustochytrid species, strain FCC1311.</title>
        <authorList>
            <person name="Sedici K."/>
            <person name="Godart F."/>
            <person name="Aiese Cigliano R."/>
            <person name="Sanseverino W."/>
            <person name="Barakat M."/>
            <person name="Ortet P."/>
            <person name="Marechal E."/>
            <person name="Cagnac O."/>
            <person name="Amato A."/>
        </authorList>
    </citation>
    <scope>NUCLEOTIDE SEQUENCE [LARGE SCALE GENOMIC DNA]</scope>
</reference>
<dbReference type="Proteomes" id="UP000241890">
    <property type="component" value="Unassembled WGS sequence"/>
</dbReference>
<dbReference type="Pfam" id="PF00169">
    <property type="entry name" value="PH"/>
    <property type="match status" value="1"/>
</dbReference>
<feature type="compositionally biased region" description="Basic and acidic residues" evidence="1">
    <location>
        <begin position="402"/>
        <end position="423"/>
    </location>
</feature>
<feature type="region of interest" description="Disordered" evidence="1">
    <location>
        <begin position="94"/>
        <end position="125"/>
    </location>
</feature>
<proteinExistence type="predicted"/>
<dbReference type="SUPFAM" id="SSF50729">
    <property type="entry name" value="PH domain-like"/>
    <property type="match status" value="1"/>
</dbReference>
<dbReference type="Gene3D" id="2.30.29.30">
    <property type="entry name" value="Pleckstrin-homology domain (PH domain)/Phosphotyrosine-binding domain (PTB)"/>
    <property type="match status" value="1"/>
</dbReference>
<gene>
    <name evidence="3" type="ORF">FCC1311_042982</name>
</gene>
<feature type="region of interest" description="Disordered" evidence="1">
    <location>
        <begin position="140"/>
        <end position="176"/>
    </location>
</feature>